<sequence length="56" mass="6502">MVANGEQKPWLYMTPPSSLLTKTERVEDESSEEKRDPGEPERRKEPCGRNRQELEG</sequence>
<reference evidence="2 3" key="1">
    <citation type="journal article" date="2020" name="Nat. Food">
        <title>A phased Vanilla planifolia genome enables genetic improvement of flavour and production.</title>
        <authorList>
            <person name="Hasing T."/>
            <person name="Tang H."/>
            <person name="Brym M."/>
            <person name="Khazi F."/>
            <person name="Huang T."/>
            <person name="Chambers A.H."/>
        </authorList>
    </citation>
    <scope>NUCLEOTIDE SEQUENCE [LARGE SCALE GENOMIC DNA]</scope>
    <source>
        <tissue evidence="2">Leaf</tissue>
    </source>
</reference>
<organism evidence="2 3">
    <name type="scientific">Vanilla planifolia</name>
    <name type="common">Vanilla</name>
    <dbReference type="NCBI Taxonomy" id="51239"/>
    <lineage>
        <taxon>Eukaryota</taxon>
        <taxon>Viridiplantae</taxon>
        <taxon>Streptophyta</taxon>
        <taxon>Embryophyta</taxon>
        <taxon>Tracheophyta</taxon>
        <taxon>Spermatophyta</taxon>
        <taxon>Magnoliopsida</taxon>
        <taxon>Liliopsida</taxon>
        <taxon>Asparagales</taxon>
        <taxon>Orchidaceae</taxon>
        <taxon>Vanilloideae</taxon>
        <taxon>Vanilleae</taxon>
        <taxon>Vanilla</taxon>
    </lineage>
</organism>
<dbReference type="AlphaFoldDB" id="A0A835URQ4"/>
<evidence type="ECO:0000313" key="3">
    <source>
        <dbReference type="Proteomes" id="UP000639772"/>
    </source>
</evidence>
<protein>
    <submittedName>
        <fullName evidence="2">Uncharacterized protein</fullName>
    </submittedName>
</protein>
<name>A0A835URQ4_VANPL</name>
<evidence type="ECO:0000256" key="1">
    <source>
        <dbReference type="SAM" id="MobiDB-lite"/>
    </source>
</evidence>
<comment type="caution">
    <text evidence="2">The sequence shown here is derived from an EMBL/GenBank/DDBJ whole genome shotgun (WGS) entry which is preliminary data.</text>
</comment>
<evidence type="ECO:0000313" key="2">
    <source>
        <dbReference type="EMBL" id="KAG0471532.1"/>
    </source>
</evidence>
<dbReference type="EMBL" id="JADCNM010000008">
    <property type="protein sequence ID" value="KAG0471532.1"/>
    <property type="molecule type" value="Genomic_DNA"/>
</dbReference>
<accession>A0A835URQ4</accession>
<feature type="compositionally biased region" description="Basic and acidic residues" evidence="1">
    <location>
        <begin position="32"/>
        <end position="56"/>
    </location>
</feature>
<gene>
    <name evidence="2" type="ORF">HPP92_016078</name>
</gene>
<dbReference type="Proteomes" id="UP000639772">
    <property type="component" value="Unassembled WGS sequence"/>
</dbReference>
<proteinExistence type="predicted"/>
<feature type="region of interest" description="Disordered" evidence="1">
    <location>
        <begin position="1"/>
        <end position="56"/>
    </location>
</feature>